<proteinExistence type="predicted"/>
<accession>A0A7G1GAC3</accession>
<evidence type="ECO:0000313" key="1">
    <source>
        <dbReference type="EMBL" id="BBE32053.1"/>
    </source>
</evidence>
<dbReference type="RefSeq" id="WP_190614908.1">
    <property type="nucleotide sequence ID" value="NZ_AP018712.1"/>
</dbReference>
<dbReference type="KEGG" id="ocy:OSSY52_21940"/>
<dbReference type="InParanoid" id="A0A7G1GAC3"/>
<dbReference type="EMBL" id="AP018712">
    <property type="protein sequence ID" value="BBE32053.1"/>
    <property type="molecule type" value="Genomic_DNA"/>
</dbReference>
<reference evidence="1 2" key="1">
    <citation type="submission" date="2018-06" db="EMBL/GenBank/DDBJ databases">
        <title>Genome sequencing of Oceanotoga sp. sy52.</title>
        <authorList>
            <person name="Mori K."/>
        </authorList>
    </citation>
    <scope>NUCLEOTIDE SEQUENCE [LARGE SCALE GENOMIC DNA]</scope>
    <source>
        <strain evidence="2">sy52</strain>
    </source>
</reference>
<organism evidence="1 2">
    <name type="scientific">Tepiditoga spiralis</name>
    <dbReference type="NCBI Taxonomy" id="2108365"/>
    <lineage>
        <taxon>Bacteria</taxon>
        <taxon>Thermotogati</taxon>
        <taxon>Thermotogota</taxon>
        <taxon>Thermotogae</taxon>
        <taxon>Petrotogales</taxon>
        <taxon>Petrotogaceae</taxon>
        <taxon>Tepiditoga</taxon>
    </lineage>
</organism>
<name>A0A7G1GAC3_9BACT</name>
<gene>
    <name evidence="1" type="ORF">OSSY52_21940</name>
</gene>
<protein>
    <submittedName>
        <fullName evidence="1">Uncharacterized protein</fullName>
    </submittedName>
</protein>
<keyword evidence="2" id="KW-1185">Reference proteome</keyword>
<dbReference type="AlphaFoldDB" id="A0A7G1GAC3"/>
<sequence>MPEFDDFEKFLNDILNKNPELGNFNLDFLKNINPDELEDIIEKLKEASAKFKEADDKITEKVLKKLNFEIKDLKINFDTYLNTIATFPFALAIGEEALENNHDSGVLKGNFFGKKVEFSYNNVFEMVSIKKAVAMEISKLIRKNFLLFLNFKDELNQYITEKVNTYIRLYNLEDFIEVTDIKEFNMVVRVKSKKYNTFKELMDQDMELFEKVNFFKAYLITEFSIAIIE</sequence>
<dbReference type="Proteomes" id="UP000516361">
    <property type="component" value="Chromosome"/>
</dbReference>
<evidence type="ECO:0000313" key="2">
    <source>
        <dbReference type="Proteomes" id="UP000516361"/>
    </source>
</evidence>